<feature type="compositionally biased region" description="Basic residues" evidence="2">
    <location>
        <begin position="1"/>
        <end position="13"/>
    </location>
</feature>
<protein>
    <recommendedName>
        <fullName evidence="3">RRM domain-containing protein</fullName>
    </recommendedName>
</protein>
<dbReference type="EMBL" id="LNRQ01000001">
    <property type="protein sequence ID" value="KZN08535.1"/>
    <property type="molecule type" value="Genomic_DNA"/>
</dbReference>
<dbReference type="InterPro" id="IPR035979">
    <property type="entry name" value="RBD_domain_sf"/>
</dbReference>
<dbReference type="EMBL" id="CP093343">
    <property type="protein sequence ID" value="WOG81934.1"/>
    <property type="molecule type" value="Genomic_DNA"/>
</dbReference>
<evidence type="ECO:0000256" key="2">
    <source>
        <dbReference type="SAM" id="MobiDB-lite"/>
    </source>
</evidence>
<dbReference type="AlphaFoldDB" id="A0A166G4U1"/>
<dbReference type="Gramene" id="KZN08535">
    <property type="protein sequence ID" value="KZN08535"/>
    <property type="gene ID" value="DCAR_001065"/>
</dbReference>
<dbReference type="SUPFAM" id="SSF54928">
    <property type="entry name" value="RNA-binding domain, RBD"/>
    <property type="match status" value="1"/>
</dbReference>
<dbReference type="Pfam" id="PF00076">
    <property type="entry name" value="RRM_1"/>
    <property type="match status" value="1"/>
</dbReference>
<evidence type="ECO:0000259" key="3">
    <source>
        <dbReference type="PROSITE" id="PS50102"/>
    </source>
</evidence>
<feature type="compositionally biased region" description="Basic and acidic residues" evidence="2">
    <location>
        <begin position="543"/>
        <end position="572"/>
    </location>
</feature>
<proteinExistence type="predicted"/>
<organism evidence="4">
    <name type="scientific">Daucus carota subsp. sativus</name>
    <name type="common">Carrot</name>
    <dbReference type="NCBI Taxonomy" id="79200"/>
    <lineage>
        <taxon>Eukaryota</taxon>
        <taxon>Viridiplantae</taxon>
        <taxon>Streptophyta</taxon>
        <taxon>Embryophyta</taxon>
        <taxon>Tracheophyta</taxon>
        <taxon>Spermatophyta</taxon>
        <taxon>Magnoliopsida</taxon>
        <taxon>eudicotyledons</taxon>
        <taxon>Gunneridae</taxon>
        <taxon>Pentapetalae</taxon>
        <taxon>asterids</taxon>
        <taxon>campanulids</taxon>
        <taxon>Apiales</taxon>
        <taxon>Apiaceae</taxon>
        <taxon>Apioideae</taxon>
        <taxon>Scandiceae</taxon>
        <taxon>Daucinae</taxon>
        <taxon>Daucus</taxon>
        <taxon>Daucus sect. Daucus</taxon>
    </lineage>
</organism>
<feature type="compositionally biased region" description="Basic and acidic residues" evidence="2">
    <location>
        <begin position="636"/>
        <end position="649"/>
    </location>
</feature>
<evidence type="ECO:0000313" key="6">
    <source>
        <dbReference type="Proteomes" id="UP000077755"/>
    </source>
</evidence>
<sequence length="770" mass="89836">MERGRRAERRRPTGRFSKTSPITASIRRNIEKQRARNEQWKEVRYIKLEETQKIQEEVEKYKDLMEEEILRAIRLNSNNIIRYAYNRLERIKRLVDQETLNKVEEGDEAAVEAALEKLMECSWEGPIVKFADTNLQRRLEEGESIHRNFILQSERWVDENVIKMVKEGCNEGLRMASNQTHYKSLRNMESGKSYQEALTGRNPIQKKEEAQEDGWTTVRRKKKPSKTTSRHVNTIFVSNIPIQATAKELWQFFNKKRQVKDIILPKKRDKLNRRYGFVKVRQEQDVNDIMQGLKYEVFYSQPLVLQPARERGLPVHSEPNKPINKANQRGREYNKVEPPFSPAPKGGPQGDPKPARKEEKKGGQKVEEEIIKISPCKDIESIANKSMVCFSDFPLNGDILQEVLVELGYVGIIVKEVSCYKFIFSFNSKKSRDDFNFENLSDWVSHPRPMENEDYRIARKIVVEIRGLPCNTWKEENLKKIVKNTGTWGWWLNNPMYHSSLENPLVTVYTESLSRVSKVVRVQMEGISRQIMINELENSVHYQEERNTERESCKHREGKEKVSREGKERMSKTDPNPKTYGVDDQREEEANVFEEQGTKIVKEGNGRLMQTKLYRKIEEKPTLEVSNSVDAESDKEDLGREREDSVFKSEEEDNIDPSINTGDLFVLDTNIQNSICNVLKKINIDRTKKKRRQGCSTNPFDIGRCKLSRYNRRNGNNQPKPTPRTLVKKKDLEQEALEIVQMAEDMGLQLKTSKEDAIKKIKEQLSCSQI</sequence>
<evidence type="ECO:0000313" key="5">
    <source>
        <dbReference type="EMBL" id="WOG81934.1"/>
    </source>
</evidence>
<dbReference type="GO" id="GO:0003723">
    <property type="term" value="F:RNA binding"/>
    <property type="evidence" value="ECO:0007669"/>
    <property type="project" value="UniProtKB-UniRule"/>
</dbReference>
<dbReference type="Gene3D" id="3.30.70.330">
    <property type="match status" value="1"/>
</dbReference>
<dbReference type="InterPro" id="IPR000504">
    <property type="entry name" value="RRM_dom"/>
</dbReference>
<feature type="domain" description="RRM" evidence="3">
    <location>
        <begin position="233"/>
        <end position="310"/>
    </location>
</feature>
<accession>A0A166G4U1</accession>
<keyword evidence="1" id="KW-0694">RNA-binding</keyword>
<dbReference type="Proteomes" id="UP000077755">
    <property type="component" value="Chromosome 1"/>
</dbReference>
<dbReference type="STRING" id="79200.A0A166G4U1"/>
<reference evidence="5" key="2">
    <citation type="submission" date="2022-03" db="EMBL/GenBank/DDBJ databases">
        <title>Draft title - Genomic analysis of global carrot germplasm unveils the trajectory of domestication and the origin of high carotenoid orange carrot.</title>
        <authorList>
            <person name="Iorizzo M."/>
            <person name="Ellison S."/>
            <person name="Senalik D."/>
            <person name="Macko-Podgorni A."/>
            <person name="Grzebelus D."/>
            <person name="Bostan H."/>
            <person name="Rolling W."/>
            <person name="Curaba J."/>
            <person name="Simon P."/>
        </authorList>
    </citation>
    <scope>NUCLEOTIDE SEQUENCE</scope>
    <source>
        <tissue evidence="5">Leaf</tissue>
    </source>
</reference>
<feature type="compositionally biased region" description="Basic and acidic residues" evidence="2">
    <location>
        <begin position="353"/>
        <end position="366"/>
    </location>
</feature>
<gene>
    <name evidence="4" type="ORF">DCAR_001065</name>
    <name evidence="5" type="ORF">DCAR_0101092</name>
</gene>
<feature type="region of interest" description="Disordered" evidence="2">
    <location>
        <begin position="543"/>
        <end position="588"/>
    </location>
</feature>
<feature type="region of interest" description="Disordered" evidence="2">
    <location>
        <begin position="624"/>
        <end position="654"/>
    </location>
</feature>
<evidence type="ECO:0000313" key="4">
    <source>
        <dbReference type="EMBL" id="KZN08535.1"/>
    </source>
</evidence>
<evidence type="ECO:0000256" key="1">
    <source>
        <dbReference type="PROSITE-ProRule" id="PRU00176"/>
    </source>
</evidence>
<feature type="region of interest" description="Disordered" evidence="2">
    <location>
        <begin position="310"/>
        <end position="366"/>
    </location>
</feature>
<dbReference type="InterPro" id="IPR012677">
    <property type="entry name" value="Nucleotide-bd_a/b_plait_sf"/>
</dbReference>
<name>A0A166G4U1_DAUCS</name>
<reference evidence="4" key="1">
    <citation type="journal article" date="2016" name="Nat. Genet.">
        <title>A high-quality carrot genome assembly provides new insights into carotenoid accumulation and asterid genome evolution.</title>
        <authorList>
            <person name="Iorizzo M."/>
            <person name="Ellison S."/>
            <person name="Senalik D."/>
            <person name="Zeng P."/>
            <person name="Satapoomin P."/>
            <person name="Huang J."/>
            <person name="Bowman M."/>
            <person name="Iovene M."/>
            <person name="Sanseverino W."/>
            <person name="Cavagnaro P."/>
            <person name="Yildiz M."/>
            <person name="Macko-Podgorni A."/>
            <person name="Moranska E."/>
            <person name="Grzebelus E."/>
            <person name="Grzebelus D."/>
            <person name="Ashrafi H."/>
            <person name="Zheng Z."/>
            <person name="Cheng S."/>
            <person name="Spooner D."/>
            <person name="Van Deynze A."/>
            <person name="Simon P."/>
        </authorList>
    </citation>
    <scope>NUCLEOTIDE SEQUENCE [LARGE SCALE GENOMIC DNA]</scope>
    <source>
        <tissue evidence="4">Leaf</tissue>
    </source>
</reference>
<keyword evidence="6" id="KW-1185">Reference proteome</keyword>
<dbReference type="SMART" id="SM00360">
    <property type="entry name" value="RRM"/>
    <property type="match status" value="1"/>
</dbReference>
<dbReference type="PROSITE" id="PS50102">
    <property type="entry name" value="RRM"/>
    <property type="match status" value="1"/>
</dbReference>
<feature type="region of interest" description="Disordered" evidence="2">
    <location>
        <begin position="1"/>
        <end position="24"/>
    </location>
</feature>